<protein>
    <recommendedName>
        <fullName evidence="1">FAR1 domain-containing protein</fullName>
    </recommendedName>
</protein>
<dbReference type="EMBL" id="JASCZI010000455">
    <property type="protein sequence ID" value="MED6111904.1"/>
    <property type="molecule type" value="Genomic_DNA"/>
</dbReference>
<comment type="caution">
    <text evidence="2">The sequence shown here is derived from an EMBL/GenBank/DDBJ whole genome shotgun (WGS) entry which is preliminary data.</text>
</comment>
<evidence type="ECO:0000259" key="1">
    <source>
        <dbReference type="Pfam" id="PF03101"/>
    </source>
</evidence>
<reference evidence="2 3" key="1">
    <citation type="journal article" date="2023" name="Plants (Basel)">
        <title>Bridging the Gap: Combining Genomics and Transcriptomics Approaches to Understand Stylosanthes scabra, an Orphan Legume from the Brazilian Caatinga.</title>
        <authorList>
            <person name="Ferreira-Neto J.R.C."/>
            <person name="da Silva M.D."/>
            <person name="Binneck E."/>
            <person name="de Melo N.F."/>
            <person name="da Silva R.H."/>
            <person name="de Melo A.L.T.M."/>
            <person name="Pandolfi V."/>
            <person name="Bustamante F.O."/>
            <person name="Brasileiro-Vidal A.C."/>
            <person name="Benko-Iseppon A.M."/>
        </authorList>
    </citation>
    <scope>NUCLEOTIDE SEQUENCE [LARGE SCALE GENOMIC DNA]</scope>
    <source>
        <tissue evidence="2">Leaves</tissue>
    </source>
</reference>
<dbReference type="Proteomes" id="UP001341840">
    <property type="component" value="Unassembled WGS sequence"/>
</dbReference>
<dbReference type="InterPro" id="IPR004330">
    <property type="entry name" value="FAR1_DNA_bnd_dom"/>
</dbReference>
<organism evidence="2 3">
    <name type="scientific">Stylosanthes scabra</name>
    <dbReference type="NCBI Taxonomy" id="79078"/>
    <lineage>
        <taxon>Eukaryota</taxon>
        <taxon>Viridiplantae</taxon>
        <taxon>Streptophyta</taxon>
        <taxon>Embryophyta</taxon>
        <taxon>Tracheophyta</taxon>
        <taxon>Spermatophyta</taxon>
        <taxon>Magnoliopsida</taxon>
        <taxon>eudicotyledons</taxon>
        <taxon>Gunneridae</taxon>
        <taxon>Pentapetalae</taxon>
        <taxon>rosids</taxon>
        <taxon>fabids</taxon>
        <taxon>Fabales</taxon>
        <taxon>Fabaceae</taxon>
        <taxon>Papilionoideae</taxon>
        <taxon>50 kb inversion clade</taxon>
        <taxon>dalbergioids sensu lato</taxon>
        <taxon>Dalbergieae</taxon>
        <taxon>Pterocarpus clade</taxon>
        <taxon>Stylosanthes</taxon>
    </lineage>
</organism>
<gene>
    <name evidence="2" type="ORF">PIB30_056627</name>
</gene>
<sequence length="113" mass="13006">MELVIGTADASESFEQYTCDVKEEYVPKVGMTFETVVEVELFYKAYAKRAGFSTKIRNSNRCKEAKEIKNQLITCNREGRWRSEVPSVEKTNPICGANCPVRFYVHVDKKTRL</sequence>
<accession>A0ABU6QL89</accession>
<proteinExistence type="predicted"/>
<dbReference type="PANTHER" id="PTHR46328">
    <property type="entry name" value="FAR-RED IMPAIRED RESPONSIVE (FAR1) FAMILY PROTEIN-RELATED"/>
    <property type="match status" value="1"/>
</dbReference>
<evidence type="ECO:0000313" key="2">
    <source>
        <dbReference type="EMBL" id="MED6111904.1"/>
    </source>
</evidence>
<evidence type="ECO:0000313" key="3">
    <source>
        <dbReference type="Proteomes" id="UP001341840"/>
    </source>
</evidence>
<name>A0ABU6QL89_9FABA</name>
<feature type="domain" description="FAR1" evidence="1">
    <location>
        <begin position="42"/>
        <end position="109"/>
    </location>
</feature>
<keyword evidence="3" id="KW-1185">Reference proteome</keyword>
<dbReference type="Pfam" id="PF03101">
    <property type="entry name" value="FAR1"/>
    <property type="match status" value="1"/>
</dbReference>